<dbReference type="EMBL" id="LPUY01000012">
    <property type="protein sequence ID" value="KUP94572.1"/>
    <property type="molecule type" value="Genomic_DNA"/>
</dbReference>
<dbReference type="SUPFAM" id="SSF48498">
    <property type="entry name" value="Tetracyclin repressor-like, C-terminal domain"/>
    <property type="match status" value="1"/>
</dbReference>
<dbReference type="AlphaFoldDB" id="A0A132C2W7"/>
<dbReference type="Proteomes" id="UP000068382">
    <property type="component" value="Unassembled WGS sequence"/>
</dbReference>
<evidence type="ECO:0000256" key="1">
    <source>
        <dbReference type="ARBA" id="ARBA00023015"/>
    </source>
</evidence>
<evidence type="ECO:0000256" key="4">
    <source>
        <dbReference type="PROSITE-ProRule" id="PRU00335"/>
    </source>
</evidence>
<evidence type="ECO:0000256" key="2">
    <source>
        <dbReference type="ARBA" id="ARBA00023125"/>
    </source>
</evidence>
<protein>
    <submittedName>
        <fullName evidence="6">HTH-type transcriptional regulator AcrR</fullName>
    </submittedName>
</protein>
<name>A0A132C2W7_9RHOB</name>
<dbReference type="PANTHER" id="PTHR47506">
    <property type="entry name" value="TRANSCRIPTIONAL REGULATORY PROTEIN"/>
    <property type="match status" value="1"/>
</dbReference>
<dbReference type="RefSeq" id="WP_165595875.1">
    <property type="nucleotide sequence ID" value="NZ_LPUY01000012.1"/>
</dbReference>
<dbReference type="InterPro" id="IPR036271">
    <property type="entry name" value="Tet_transcr_reg_TetR-rel_C_sf"/>
</dbReference>
<keyword evidence="1" id="KW-0805">Transcription regulation</keyword>
<feature type="domain" description="HTH tetR-type" evidence="5">
    <location>
        <begin position="9"/>
        <end position="69"/>
    </location>
</feature>
<organism evidence="6 7">
    <name type="scientific">Tritonibacter horizontis</name>
    <dbReference type="NCBI Taxonomy" id="1768241"/>
    <lineage>
        <taxon>Bacteria</taxon>
        <taxon>Pseudomonadati</taxon>
        <taxon>Pseudomonadota</taxon>
        <taxon>Alphaproteobacteria</taxon>
        <taxon>Rhodobacterales</taxon>
        <taxon>Paracoccaceae</taxon>
        <taxon>Tritonibacter</taxon>
    </lineage>
</organism>
<evidence type="ECO:0000256" key="3">
    <source>
        <dbReference type="ARBA" id="ARBA00023163"/>
    </source>
</evidence>
<dbReference type="PRINTS" id="PR00455">
    <property type="entry name" value="HTHTETR"/>
</dbReference>
<dbReference type="PATRIC" id="fig|1768241.3.peg.506"/>
<keyword evidence="7" id="KW-1185">Reference proteome</keyword>
<reference evidence="6 7" key="1">
    <citation type="submission" date="2015-12" db="EMBL/GenBank/DDBJ databases">
        <title>Genome sequence of the marine Rhodobacteraceae strain O3.65, Candidatus Tritonibacter horizontis.</title>
        <authorList>
            <person name="Poehlein A."/>
            <person name="Giebel H.A."/>
            <person name="Voget S."/>
            <person name="Brinkhoff T."/>
        </authorList>
    </citation>
    <scope>NUCLEOTIDE SEQUENCE [LARGE SCALE GENOMIC DNA]</scope>
    <source>
        <strain evidence="6 7">O3.65</strain>
    </source>
</reference>
<dbReference type="InterPro" id="IPR001647">
    <property type="entry name" value="HTH_TetR"/>
</dbReference>
<evidence type="ECO:0000313" key="7">
    <source>
        <dbReference type="Proteomes" id="UP000068382"/>
    </source>
</evidence>
<dbReference type="InterPro" id="IPR009057">
    <property type="entry name" value="Homeodomain-like_sf"/>
</dbReference>
<feature type="DNA-binding region" description="H-T-H motif" evidence="4">
    <location>
        <begin position="32"/>
        <end position="51"/>
    </location>
</feature>
<keyword evidence="2 4" id="KW-0238">DNA-binding</keyword>
<comment type="caution">
    <text evidence="6">The sequence shown here is derived from an EMBL/GenBank/DDBJ whole genome shotgun (WGS) entry which is preliminary data.</text>
</comment>
<dbReference type="SUPFAM" id="SSF46689">
    <property type="entry name" value="Homeodomain-like"/>
    <property type="match status" value="1"/>
</dbReference>
<dbReference type="Gene3D" id="1.10.10.60">
    <property type="entry name" value="Homeodomain-like"/>
    <property type="match status" value="1"/>
</dbReference>
<proteinExistence type="predicted"/>
<evidence type="ECO:0000313" key="6">
    <source>
        <dbReference type="EMBL" id="KUP94572.1"/>
    </source>
</evidence>
<gene>
    <name evidence="6" type="primary">acrR_1</name>
    <name evidence="6" type="ORF">TRIHO_04980</name>
</gene>
<evidence type="ECO:0000259" key="5">
    <source>
        <dbReference type="PROSITE" id="PS50977"/>
    </source>
</evidence>
<keyword evidence="3" id="KW-0804">Transcription</keyword>
<dbReference type="Pfam" id="PF00440">
    <property type="entry name" value="TetR_N"/>
    <property type="match status" value="1"/>
</dbReference>
<accession>A0A132C2W7</accession>
<dbReference type="PANTHER" id="PTHR47506:SF7">
    <property type="entry name" value="TRANSCRIPTIONAL REGULATORY PROTEIN"/>
    <property type="match status" value="1"/>
</dbReference>
<sequence length="195" mass="21285">MRLTADDKKRLVRKIRNGAAQVFRAKGYAGVNLNDLMKASGLTRGAFYAHFQSKTALFSEVVCHEHPLLRMLEDRTGKEGAALHAEMRAIFTAYMDPKNLKEVFGGCSFAALLGDVTRATPEVKASFDLALRRTCAAMAHKQGREGEAYLPALILATAAVRTAYAAADPELQSDILRNAYASFLKVLPDPREPGA</sequence>
<dbReference type="GO" id="GO:0003677">
    <property type="term" value="F:DNA binding"/>
    <property type="evidence" value="ECO:0007669"/>
    <property type="project" value="UniProtKB-UniRule"/>
</dbReference>
<dbReference type="Gene3D" id="1.10.357.10">
    <property type="entry name" value="Tetracycline Repressor, domain 2"/>
    <property type="match status" value="1"/>
</dbReference>
<dbReference type="PROSITE" id="PS50977">
    <property type="entry name" value="HTH_TETR_2"/>
    <property type="match status" value="1"/>
</dbReference>